<dbReference type="InterPro" id="IPR029058">
    <property type="entry name" value="AB_hydrolase_fold"/>
</dbReference>
<organism evidence="2 3">
    <name type="scientific">Actinokineospora bangkokensis</name>
    <dbReference type="NCBI Taxonomy" id="1193682"/>
    <lineage>
        <taxon>Bacteria</taxon>
        <taxon>Bacillati</taxon>
        <taxon>Actinomycetota</taxon>
        <taxon>Actinomycetes</taxon>
        <taxon>Pseudonocardiales</taxon>
        <taxon>Pseudonocardiaceae</taxon>
        <taxon>Actinokineospora</taxon>
    </lineage>
</organism>
<keyword evidence="3" id="KW-1185">Reference proteome</keyword>
<sequence>MVTGQGAIMDLHAPTTGSGPVVVLLHGFPHTHRVWDPVLPHLDGSTVVTPDLRGFGDSPRVDGQDVATSARDVLDTVREERFDVVGIDAGAPVAVFLAAEHPERVRSLTACEAVLGGLPAHGFAAPWWFGFHQVPGLAETVLSGNERAYVDFFLDAGAPRGVPEDIREAVRAAYAAPGALRCAFQFYREMARSAEQVRGIGEVTVPAMAVGADVVGDVLERQLRPIAADLVGRRIRDCGHIVPLERPEVFGPLLRDFLAAQRSG</sequence>
<evidence type="ECO:0000313" key="2">
    <source>
        <dbReference type="EMBL" id="OLR92426.1"/>
    </source>
</evidence>
<dbReference type="GO" id="GO:0003824">
    <property type="term" value="F:catalytic activity"/>
    <property type="evidence" value="ECO:0007669"/>
    <property type="project" value="UniProtKB-ARBA"/>
</dbReference>
<accession>A0A1Q9LK54</accession>
<dbReference type="PANTHER" id="PTHR43798">
    <property type="entry name" value="MONOACYLGLYCEROL LIPASE"/>
    <property type="match status" value="1"/>
</dbReference>
<gene>
    <name evidence="2" type="ORF">BJP25_20285</name>
</gene>
<reference evidence="2 3" key="1">
    <citation type="submission" date="2016-10" db="EMBL/GenBank/DDBJ databases">
        <title>The Draft Genome Sequence of Actinokineospora bangkokensis 44EHWT reveals the biosynthetic pathway of antifungal compounds Thailandins with unusual extender unit butylmalonyl-CoA.</title>
        <authorList>
            <person name="Greule A."/>
            <person name="Intra B."/>
            <person name="Flemming S."/>
            <person name="Rommel M.G."/>
            <person name="Panbangred W."/>
            <person name="Bechthold A."/>
        </authorList>
    </citation>
    <scope>NUCLEOTIDE SEQUENCE [LARGE SCALE GENOMIC DNA]</scope>
    <source>
        <strain evidence="2 3">44EHW</strain>
    </source>
</reference>
<proteinExistence type="predicted"/>
<comment type="caution">
    <text evidence="2">The sequence shown here is derived from an EMBL/GenBank/DDBJ whole genome shotgun (WGS) entry which is preliminary data.</text>
</comment>
<dbReference type="Gene3D" id="3.40.50.1820">
    <property type="entry name" value="alpha/beta hydrolase"/>
    <property type="match status" value="1"/>
</dbReference>
<dbReference type="InterPro" id="IPR050266">
    <property type="entry name" value="AB_hydrolase_sf"/>
</dbReference>
<dbReference type="STRING" id="1193682.BJP25_20285"/>
<dbReference type="Proteomes" id="UP000186040">
    <property type="component" value="Unassembled WGS sequence"/>
</dbReference>
<evidence type="ECO:0000313" key="3">
    <source>
        <dbReference type="Proteomes" id="UP000186040"/>
    </source>
</evidence>
<dbReference type="InterPro" id="IPR000073">
    <property type="entry name" value="AB_hydrolase_1"/>
</dbReference>
<protein>
    <recommendedName>
        <fullName evidence="1">AB hydrolase-1 domain-containing protein</fullName>
    </recommendedName>
</protein>
<name>A0A1Q9LK54_9PSEU</name>
<dbReference type="Pfam" id="PF00561">
    <property type="entry name" value="Abhydrolase_1"/>
    <property type="match status" value="1"/>
</dbReference>
<dbReference type="SUPFAM" id="SSF53474">
    <property type="entry name" value="alpha/beta-Hydrolases"/>
    <property type="match status" value="1"/>
</dbReference>
<dbReference type="AlphaFoldDB" id="A0A1Q9LK54"/>
<dbReference type="EMBL" id="MKQR01000016">
    <property type="protein sequence ID" value="OLR92426.1"/>
    <property type="molecule type" value="Genomic_DNA"/>
</dbReference>
<dbReference type="OrthoDB" id="3507586at2"/>
<dbReference type="PANTHER" id="PTHR43798:SF33">
    <property type="entry name" value="HYDROLASE, PUTATIVE (AFU_ORTHOLOGUE AFUA_2G14860)-RELATED"/>
    <property type="match status" value="1"/>
</dbReference>
<feature type="domain" description="AB hydrolase-1" evidence="1">
    <location>
        <begin position="20"/>
        <end position="146"/>
    </location>
</feature>
<evidence type="ECO:0000259" key="1">
    <source>
        <dbReference type="Pfam" id="PF00561"/>
    </source>
</evidence>
<dbReference type="GO" id="GO:0016020">
    <property type="term" value="C:membrane"/>
    <property type="evidence" value="ECO:0007669"/>
    <property type="project" value="TreeGrafter"/>
</dbReference>